<evidence type="ECO:0000256" key="6">
    <source>
        <dbReference type="ARBA" id="ARBA00023315"/>
    </source>
</evidence>
<dbReference type="Gene3D" id="3.40.1390.10">
    <property type="entry name" value="MurE/MurF, N-terminal domain"/>
    <property type="match status" value="1"/>
</dbReference>
<evidence type="ECO:0000256" key="2">
    <source>
        <dbReference type="ARBA" id="ARBA00022556"/>
    </source>
</evidence>
<dbReference type="InterPro" id="IPR020573">
    <property type="entry name" value="UDP_GlcNAc_AcTrfase_non-rep"/>
</dbReference>
<comment type="similarity">
    <text evidence="7">Belongs to the transferase hexapeptide repeat family. LpxD subfamily.</text>
</comment>
<dbReference type="Proteomes" id="UP000295131">
    <property type="component" value="Unassembled WGS sequence"/>
</dbReference>
<keyword evidence="3 7" id="KW-0808">Transferase</keyword>
<reference evidence="9 10" key="1">
    <citation type="journal article" date="2013" name="Int. J. Syst. Evol. Microbiol.">
        <title>Hoeflea suaedae sp. nov., an endophytic bacterium isolated from the root of the halophyte Suaeda maritima.</title>
        <authorList>
            <person name="Chung E.J."/>
            <person name="Park J.A."/>
            <person name="Pramanik P."/>
            <person name="Bibi F."/>
            <person name="Jeon C.O."/>
            <person name="Chung Y.R."/>
        </authorList>
    </citation>
    <scope>NUCLEOTIDE SEQUENCE [LARGE SCALE GENOMIC DNA]</scope>
    <source>
        <strain evidence="9 10">YC6898</strain>
    </source>
</reference>
<dbReference type="RefSeq" id="WP_133284881.1">
    <property type="nucleotide sequence ID" value="NZ_SMSI01000002.1"/>
</dbReference>
<name>A0A4R5PLM6_9HYPH</name>
<evidence type="ECO:0000313" key="9">
    <source>
        <dbReference type="EMBL" id="TDH36184.1"/>
    </source>
</evidence>
<dbReference type="OrthoDB" id="9784739at2"/>
<proteinExistence type="inferred from homology"/>
<evidence type="ECO:0000256" key="3">
    <source>
        <dbReference type="ARBA" id="ARBA00022679"/>
    </source>
</evidence>
<evidence type="ECO:0000256" key="4">
    <source>
        <dbReference type="ARBA" id="ARBA00022737"/>
    </source>
</evidence>
<dbReference type="GO" id="GO:0016020">
    <property type="term" value="C:membrane"/>
    <property type="evidence" value="ECO:0007669"/>
    <property type="project" value="GOC"/>
</dbReference>
<dbReference type="PROSITE" id="PS00101">
    <property type="entry name" value="HEXAPEP_TRANSFERASES"/>
    <property type="match status" value="1"/>
</dbReference>
<dbReference type="InterPro" id="IPR011004">
    <property type="entry name" value="Trimer_LpxA-like_sf"/>
</dbReference>
<dbReference type="InterPro" id="IPR001451">
    <property type="entry name" value="Hexapep"/>
</dbReference>
<dbReference type="EC" id="2.3.1.191" evidence="7"/>
<dbReference type="InterPro" id="IPR018357">
    <property type="entry name" value="Hexapep_transf_CS"/>
</dbReference>
<dbReference type="GO" id="GO:0009245">
    <property type="term" value="P:lipid A biosynthetic process"/>
    <property type="evidence" value="ECO:0007669"/>
    <property type="project" value="UniProtKB-UniRule"/>
</dbReference>
<comment type="caution">
    <text evidence="9">The sequence shown here is derived from an EMBL/GenBank/DDBJ whole genome shotgun (WGS) entry which is preliminary data.</text>
</comment>
<protein>
    <recommendedName>
        <fullName evidence="7">UDP-3-O-acylglucosamine N-acyltransferase</fullName>
        <ecNumber evidence="7">2.3.1.191</ecNumber>
    </recommendedName>
</protein>
<keyword evidence="1 7" id="KW-0444">Lipid biosynthesis</keyword>
<evidence type="ECO:0000256" key="7">
    <source>
        <dbReference type="HAMAP-Rule" id="MF_00523"/>
    </source>
</evidence>
<dbReference type="EMBL" id="SMSI01000002">
    <property type="protein sequence ID" value="TDH36184.1"/>
    <property type="molecule type" value="Genomic_DNA"/>
</dbReference>
<keyword evidence="10" id="KW-1185">Reference proteome</keyword>
<keyword evidence="6 7" id="KW-0012">Acyltransferase</keyword>
<evidence type="ECO:0000256" key="5">
    <source>
        <dbReference type="ARBA" id="ARBA00023098"/>
    </source>
</evidence>
<evidence type="ECO:0000313" key="10">
    <source>
        <dbReference type="Proteomes" id="UP000295131"/>
    </source>
</evidence>
<dbReference type="Pfam" id="PF14602">
    <property type="entry name" value="Hexapep_2"/>
    <property type="match status" value="1"/>
</dbReference>
<organism evidence="9 10">
    <name type="scientific">Pseudohoeflea suaedae</name>
    <dbReference type="NCBI Taxonomy" id="877384"/>
    <lineage>
        <taxon>Bacteria</taxon>
        <taxon>Pseudomonadati</taxon>
        <taxon>Pseudomonadota</taxon>
        <taxon>Alphaproteobacteria</taxon>
        <taxon>Hyphomicrobiales</taxon>
        <taxon>Rhizobiaceae</taxon>
        <taxon>Pseudohoeflea</taxon>
    </lineage>
</organism>
<dbReference type="InterPro" id="IPR007691">
    <property type="entry name" value="LpxD"/>
</dbReference>
<dbReference type="SUPFAM" id="SSF51161">
    <property type="entry name" value="Trimeric LpxA-like enzymes"/>
    <property type="match status" value="1"/>
</dbReference>
<evidence type="ECO:0000259" key="8">
    <source>
        <dbReference type="Pfam" id="PF04613"/>
    </source>
</evidence>
<dbReference type="AlphaFoldDB" id="A0A4R5PLM6"/>
<dbReference type="HAMAP" id="MF_00523">
    <property type="entry name" value="LpxD"/>
    <property type="match status" value="1"/>
</dbReference>
<dbReference type="Gene3D" id="2.160.10.10">
    <property type="entry name" value="Hexapeptide repeat proteins"/>
    <property type="match status" value="1"/>
</dbReference>
<feature type="active site" description="Proton acceptor" evidence="7">
    <location>
        <position position="257"/>
    </location>
</feature>
<dbReference type="Pfam" id="PF00132">
    <property type="entry name" value="Hexapep"/>
    <property type="match status" value="2"/>
</dbReference>
<dbReference type="CDD" id="cd03352">
    <property type="entry name" value="LbH_LpxD"/>
    <property type="match status" value="1"/>
</dbReference>
<dbReference type="GO" id="GO:0103118">
    <property type="term" value="F:UDP-3-O-[(3R)-3-hydroxyacyl]-glucosamine N-acyltransferase activity"/>
    <property type="evidence" value="ECO:0007669"/>
    <property type="project" value="UniProtKB-EC"/>
</dbReference>
<gene>
    <name evidence="7 9" type="primary">lpxD</name>
    <name evidence="9" type="ORF">E2A64_12925</name>
</gene>
<dbReference type="UniPathway" id="UPA00973"/>
<dbReference type="PANTHER" id="PTHR43378:SF2">
    <property type="entry name" value="UDP-3-O-ACYLGLUCOSAMINE N-ACYLTRANSFERASE 1, MITOCHONDRIAL-RELATED"/>
    <property type="match status" value="1"/>
</dbReference>
<dbReference type="NCBIfam" id="NF002060">
    <property type="entry name" value="PRK00892.1"/>
    <property type="match status" value="1"/>
</dbReference>
<dbReference type="GO" id="GO:0016410">
    <property type="term" value="F:N-acyltransferase activity"/>
    <property type="evidence" value="ECO:0007669"/>
    <property type="project" value="InterPro"/>
</dbReference>
<comment type="subunit">
    <text evidence="7">Homotrimer.</text>
</comment>
<keyword evidence="2 7" id="KW-0441">Lipid A biosynthesis</keyword>
<keyword evidence="4 7" id="KW-0677">Repeat</keyword>
<evidence type="ECO:0000256" key="1">
    <source>
        <dbReference type="ARBA" id="ARBA00022516"/>
    </source>
</evidence>
<comment type="pathway">
    <text evidence="7">Bacterial outer membrane biogenesis; LPS lipid A biosynthesis.</text>
</comment>
<feature type="domain" description="UDP-3-O-[3-hydroxymyristoyl] glucosamine N-acyltransferase non-repeat region" evidence="8">
    <location>
        <begin position="34"/>
        <end position="102"/>
    </location>
</feature>
<comment type="catalytic activity">
    <reaction evidence="7">
        <text>a UDP-3-O-[(3R)-3-hydroxyacyl]-alpha-D-glucosamine + a (3R)-hydroxyacyl-[ACP] = a UDP-2-N,3-O-bis[(3R)-3-hydroxyacyl]-alpha-D-glucosamine + holo-[ACP] + H(+)</text>
        <dbReference type="Rhea" id="RHEA:53836"/>
        <dbReference type="Rhea" id="RHEA-COMP:9685"/>
        <dbReference type="Rhea" id="RHEA-COMP:9945"/>
        <dbReference type="ChEBI" id="CHEBI:15378"/>
        <dbReference type="ChEBI" id="CHEBI:64479"/>
        <dbReference type="ChEBI" id="CHEBI:78827"/>
        <dbReference type="ChEBI" id="CHEBI:137740"/>
        <dbReference type="ChEBI" id="CHEBI:137748"/>
        <dbReference type="EC" id="2.3.1.191"/>
    </reaction>
</comment>
<keyword evidence="5 7" id="KW-0443">Lipid metabolism</keyword>
<sequence>MAPNNYFSGSAGLSISHLAEACGADLVRPEMGETQIFRIAPLARAAEGEVTFIKSRRSLEQLEKSAASAVFCTEALADKVPTQTAALVVGNPESAFAIAAALLYPEAMNLVRITSESGISPHAVIDPEARLEENVTVEAGAVIGRDVEIGSGSVVLANAVIGPGTRIGRDCTIGANASILHSLIGNRVIIHAGVRLGGDGFGYAAGARGLAKLPQVGRVVIQDDVEIGANTAVDRGAMDDTVIGEGTKIDNLVQIGHNVRIGRHCALAGTIGIAGSATIGDGVMIGGGTGINGHISIGDGAVIAGFTGVHGDVPAGAQWGGIPARPLRGVIRDGLEAIARAKQLETGKKGRTEQ</sequence>
<comment type="function">
    <text evidence="7">Catalyzes the N-acylation of UDP-3-O-acylglucosamine using 3-hydroxyacyl-ACP as the acyl donor. Is involved in the biosynthesis of lipid A, a phosphorylated glycolipid that anchors the lipopolysaccharide to the outer membrane of the cell.</text>
</comment>
<dbReference type="Pfam" id="PF04613">
    <property type="entry name" value="LpxD"/>
    <property type="match status" value="1"/>
</dbReference>
<dbReference type="NCBIfam" id="TIGR01853">
    <property type="entry name" value="lipid_A_lpxD"/>
    <property type="match status" value="1"/>
</dbReference>
<dbReference type="PANTHER" id="PTHR43378">
    <property type="entry name" value="UDP-3-O-ACYLGLUCOSAMINE N-ACYLTRANSFERASE"/>
    <property type="match status" value="1"/>
</dbReference>
<accession>A0A4R5PLM6</accession>